<dbReference type="Proteomes" id="UP001211907">
    <property type="component" value="Unassembled WGS sequence"/>
</dbReference>
<reference evidence="2" key="1">
    <citation type="submission" date="2020-05" db="EMBL/GenBank/DDBJ databases">
        <title>Phylogenomic resolution of chytrid fungi.</title>
        <authorList>
            <person name="Stajich J.E."/>
            <person name="Amses K."/>
            <person name="Simmons R."/>
            <person name="Seto K."/>
            <person name="Myers J."/>
            <person name="Bonds A."/>
            <person name="Quandt C.A."/>
            <person name="Barry K."/>
            <person name="Liu P."/>
            <person name="Grigoriev I."/>
            <person name="Longcore J.E."/>
            <person name="James T.Y."/>
        </authorList>
    </citation>
    <scope>NUCLEOTIDE SEQUENCE</scope>
    <source>
        <strain evidence="2">JEL0513</strain>
    </source>
</reference>
<dbReference type="Gene3D" id="3.30.565.10">
    <property type="entry name" value="Histidine kinase-like ATPase, C-terminal domain"/>
    <property type="match status" value="1"/>
</dbReference>
<comment type="similarity">
    <text evidence="1">Belongs to the DNA mismatch repair MutL/HexB family.</text>
</comment>
<dbReference type="PANTHER" id="PTHR10073:SF47">
    <property type="entry name" value="DNA MISMATCH REPAIR PROTEIN MLH3"/>
    <property type="match status" value="1"/>
</dbReference>
<evidence type="ECO:0000256" key="1">
    <source>
        <dbReference type="ARBA" id="ARBA00006082"/>
    </source>
</evidence>
<feature type="non-terminal residue" evidence="2">
    <location>
        <position position="71"/>
    </location>
</feature>
<comment type="caution">
    <text evidence="2">The sequence shown here is derived from an EMBL/GenBank/DDBJ whole genome shotgun (WGS) entry which is preliminary data.</text>
</comment>
<sequence>MIKKLEATTIQQLRVGLFAVSLAQITSELLQNSIDAGATAIEILVNIPDRAIELRDNGVGIAPDDFTLLAQ</sequence>
<dbReference type="SUPFAM" id="SSF55874">
    <property type="entry name" value="ATPase domain of HSP90 chaperone/DNA topoisomerase II/histidine kinase"/>
    <property type="match status" value="1"/>
</dbReference>
<dbReference type="AlphaFoldDB" id="A0AAD5XFG1"/>
<proteinExistence type="inferred from homology"/>
<dbReference type="InterPro" id="IPR036890">
    <property type="entry name" value="HATPase_C_sf"/>
</dbReference>
<gene>
    <name evidence="2" type="ORF">HK100_002415</name>
</gene>
<dbReference type="InterPro" id="IPR038973">
    <property type="entry name" value="MutL/Mlh/Pms-like"/>
</dbReference>
<accession>A0AAD5XFG1</accession>
<evidence type="ECO:0000313" key="2">
    <source>
        <dbReference type="EMBL" id="KAJ3112228.1"/>
    </source>
</evidence>
<organism evidence="2 3">
    <name type="scientific">Physocladia obscura</name>
    <dbReference type="NCBI Taxonomy" id="109957"/>
    <lineage>
        <taxon>Eukaryota</taxon>
        <taxon>Fungi</taxon>
        <taxon>Fungi incertae sedis</taxon>
        <taxon>Chytridiomycota</taxon>
        <taxon>Chytridiomycota incertae sedis</taxon>
        <taxon>Chytridiomycetes</taxon>
        <taxon>Chytridiales</taxon>
        <taxon>Chytriomycetaceae</taxon>
        <taxon>Physocladia</taxon>
    </lineage>
</organism>
<protein>
    <submittedName>
        <fullName evidence="2">Uncharacterized protein</fullName>
    </submittedName>
</protein>
<name>A0AAD5XFG1_9FUNG</name>
<dbReference type="GO" id="GO:0032300">
    <property type="term" value="C:mismatch repair complex"/>
    <property type="evidence" value="ECO:0007669"/>
    <property type="project" value="InterPro"/>
</dbReference>
<dbReference type="PANTHER" id="PTHR10073">
    <property type="entry name" value="DNA MISMATCH REPAIR PROTEIN MLH, PMS, MUTL"/>
    <property type="match status" value="1"/>
</dbReference>
<dbReference type="GO" id="GO:0006298">
    <property type="term" value="P:mismatch repair"/>
    <property type="evidence" value="ECO:0007669"/>
    <property type="project" value="InterPro"/>
</dbReference>
<keyword evidence="3" id="KW-1185">Reference proteome</keyword>
<dbReference type="EMBL" id="JADGJH010001562">
    <property type="protein sequence ID" value="KAJ3112228.1"/>
    <property type="molecule type" value="Genomic_DNA"/>
</dbReference>
<evidence type="ECO:0000313" key="3">
    <source>
        <dbReference type="Proteomes" id="UP001211907"/>
    </source>
</evidence>
<dbReference type="GO" id="GO:0016887">
    <property type="term" value="F:ATP hydrolysis activity"/>
    <property type="evidence" value="ECO:0007669"/>
    <property type="project" value="InterPro"/>
</dbReference>
<dbReference type="Pfam" id="PF13589">
    <property type="entry name" value="HATPase_c_3"/>
    <property type="match status" value="1"/>
</dbReference>
<dbReference type="GO" id="GO:0140664">
    <property type="term" value="F:ATP-dependent DNA damage sensor activity"/>
    <property type="evidence" value="ECO:0007669"/>
    <property type="project" value="InterPro"/>
</dbReference>